<dbReference type="InterPro" id="IPR025459">
    <property type="entry name" value="DUF4279"/>
</dbReference>
<dbReference type="RefSeq" id="WP_194184030.1">
    <property type="nucleotide sequence ID" value="NZ_JADGIK010000030.1"/>
</dbReference>
<reference evidence="1" key="1">
    <citation type="submission" date="2020-10" db="EMBL/GenBank/DDBJ databases">
        <authorList>
            <person name="Lu T."/>
            <person name="Wang Q."/>
            <person name="Han X."/>
        </authorList>
    </citation>
    <scope>NUCLEOTIDE SEQUENCE</scope>
    <source>
        <strain evidence="1">WQ 117</strain>
    </source>
</reference>
<dbReference type="EMBL" id="JADGIK010000030">
    <property type="protein sequence ID" value="MBF0598449.1"/>
    <property type="molecule type" value="Genomic_DNA"/>
</dbReference>
<gene>
    <name evidence="1" type="ORF">IM532_13545</name>
</gene>
<accession>A0A8J7FRU8</accession>
<protein>
    <submittedName>
        <fullName evidence="1">DUF4279 domain-containing protein</fullName>
    </submittedName>
</protein>
<organism evidence="1 2">
    <name type="scientific">Faecalibacter rhinopitheci</name>
    <dbReference type="NCBI Taxonomy" id="2779678"/>
    <lineage>
        <taxon>Bacteria</taxon>
        <taxon>Pseudomonadati</taxon>
        <taxon>Bacteroidota</taxon>
        <taxon>Flavobacteriia</taxon>
        <taxon>Flavobacteriales</taxon>
        <taxon>Weeksellaceae</taxon>
        <taxon>Faecalibacter</taxon>
    </lineage>
</organism>
<dbReference type="Proteomes" id="UP000608754">
    <property type="component" value="Unassembled WGS sequence"/>
</dbReference>
<dbReference type="AlphaFoldDB" id="A0A8J7FRU8"/>
<evidence type="ECO:0000313" key="1">
    <source>
        <dbReference type="EMBL" id="MBF0598449.1"/>
    </source>
</evidence>
<evidence type="ECO:0000313" key="2">
    <source>
        <dbReference type="Proteomes" id="UP000608754"/>
    </source>
</evidence>
<proteinExistence type="predicted"/>
<sequence length="215" mass="24460">MTHAQIIEVIQNELENKEFGVTEQILEIHNPLYVNGIIQINNIQKKNDEIIVFIPIEDEKFYLAIYIDEKDNLITGISTEPYISVYFRATSDELSDKELKKMTTLNISKSWNKGDKRKSGNGFYSFSNITIEPNQKAGDFESKISELLLELNKDKEGVKKLIENADGYIQVAMEFHNGNGMIGGPNLTNQIIKSLSNLNLSIDFDLYVSGNEYKP</sequence>
<comment type="caution">
    <text evidence="1">The sequence shown here is derived from an EMBL/GenBank/DDBJ whole genome shotgun (WGS) entry which is preliminary data.</text>
</comment>
<dbReference type="Pfam" id="PF14106">
    <property type="entry name" value="DUF4279"/>
    <property type="match status" value="1"/>
</dbReference>
<keyword evidence="2" id="KW-1185">Reference proteome</keyword>
<name>A0A8J7FRU8_9FLAO</name>